<feature type="transmembrane region" description="Helical" evidence="9">
    <location>
        <begin position="357"/>
        <end position="386"/>
    </location>
</feature>
<proteinExistence type="inferred from homology"/>
<keyword evidence="7 8" id="KW-0472">Membrane</keyword>
<dbReference type="InterPro" id="IPR006043">
    <property type="entry name" value="NCS2"/>
</dbReference>
<dbReference type="PANTHER" id="PTHR43337">
    <property type="entry name" value="XANTHINE/URACIL PERMEASE C887.17-RELATED"/>
    <property type="match status" value="1"/>
</dbReference>
<evidence type="ECO:0000256" key="9">
    <source>
        <dbReference type="SAM" id="Phobius"/>
    </source>
</evidence>
<comment type="caution">
    <text evidence="10">The sequence shown here is derived from an EMBL/GenBank/DDBJ whole genome shotgun (WGS) entry which is preliminary data.</text>
</comment>
<keyword evidence="4 8" id="KW-1003">Cell membrane</keyword>
<comment type="subcellular location">
    <subcellularLocation>
        <location evidence="1 8">Cell membrane</location>
        <topology evidence="1 8">Multi-pass membrane protein</topology>
    </subcellularLocation>
</comment>
<dbReference type="Proteomes" id="UP000294682">
    <property type="component" value="Unassembled WGS sequence"/>
</dbReference>
<evidence type="ECO:0000256" key="3">
    <source>
        <dbReference type="ARBA" id="ARBA00022448"/>
    </source>
</evidence>
<dbReference type="Pfam" id="PF00860">
    <property type="entry name" value="Xan_ur_permease"/>
    <property type="match status" value="1"/>
</dbReference>
<evidence type="ECO:0000256" key="8">
    <source>
        <dbReference type="PIRNR" id="PIRNR005353"/>
    </source>
</evidence>
<protein>
    <submittedName>
        <fullName evidence="10">AGZA family xanthine/uracil permease-like MFS transporter</fullName>
    </submittedName>
</protein>
<evidence type="ECO:0000256" key="5">
    <source>
        <dbReference type="ARBA" id="ARBA00022692"/>
    </source>
</evidence>
<accession>A0A9X8UK89</accession>
<keyword evidence="11" id="KW-1185">Reference proteome</keyword>
<dbReference type="InterPro" id="IPR026033">
    <property type="entry name" value="Azg-like_bact_archaea"/>
</dbReference>
<evidence type="ECO:0000313" key="11">
    <source>
        <dbReference type="Proteomes" id="UP000294682"/>
    </source>
</evidence>
<feature type="transmembrane region" description="Helical" evidence="9">
    <location>
        <begin position="139"/>
        <end position="163"/>
    </location>
</feature>
<gene>
    <name evidence="10" type="ORF">EDD78_10270</name>
</gene>
<comment type="similarity">
    <text evidence="2 8">Belongs to the nucleobase:cation symporter-2 (NCS2) (TC 2.A.40) family. Azg-like subfamily.</text>
</comment>
<keyword evidence="5 8" id="KW-0812">Transmembrane</keyword>
<keyword evidence="3 8" id="KW-0813">Transport</keyword>
<evidence type="ECO:0000256" key="2">
    <source>
        <dbReference type="ARBA" id="ARBA00005697"/>
    </source>
</evidence>
<feature type="transmembrane region" description="Helical" evidence="9">
    <location>
        <begin position="407"/>
        <end position="432"/>
    </location>
</feature>
<feature type="transmembrane region" description="Helical" evidence="9">
    <location>
        <begin position="109"/>
        <end position="127"/>
    </location>
</feature>
<dbReference type="GO" id="GO:0005886">
    <property type="term" value="C:plasma membrane"/>
    <property type="evidence" value="ECO:0007669"/>
    <property type="project" value="UniProtKB-SubCell"/>
</dbReference>
<reference evidence="10 11" key="1">
    <citation type="submission" date="2019-03" db="EMBL/GenBank/DDBJ databases">
        <title>Genomic Encyclopedia of Type Strains, Phase IV (KMG-IV): sequencing the most valuable type-strain genomes for metagenomic binning, comparative biology and taxonomic classification.</title>
        <authorList>
            <person name="Goeker M."/>
        </authorList>
    </citation>
    <scope>NUCLEOTIDE SEQUENCE [LARGE SCALE GENOMIC DNA]</scope>
    <source>
        <strain evidence="10 11">DSM 100433</strain>
    </source>
</reference>
<keyword evidence="6 8" id="KW-1133">Transmembrane helix</keyword>
<evidence type="ECO:0000256" key="6">
    <source>
        <dbReference type="ARBA" id="ARBA00022989"/>
    </source>
</evidence>
<dbReference type="EMBL" id="SLUK01000002">
    <property type="protein sequence ID" value="TCL44453.1"/>
    <property type="molecule type" value="Genomic_DNA"/>
</dbReference>
<organism evidence="10 11">
    <name type="scientific">Harryflintia acetispora</name>
    <dbReference type="NCBI Taxonomy" id="1849041"/>
    <lineage>
        <taxon>Bacteria</taxon>
        <taxon>Bacillati</taxon>
        <taxon>Bacillota</taxon>
        <taxon>Clostridia</taxon>
        <taxon>Eubacteriales</taxon>
        <taxon>Oscillospiraceae</taxon>
        <taxon>Harryflintia</taxon>
    </lineage>
</organism>
<dbReference type="RefSeq" id="WP_132083901.1">
    <property type="nucleotide sequence ID" value="NZ_SLUK01000002.1"/>
</dbReference>
<feature type="transmembrane region" description="Helical" evidence="9">
    <location>
        <begin position="270"/>
        <end position="294"/>
    </location>
</feature>
<evidence type="ECO:0000313" key="10">
    <source>
        <dbReference type="EMBL" id="TCL44453.1"/>
    </source>
</evidence>
<dbReference type="AlphaFoldDB" id="A0A9X8UK89"/>
<feature type="transmembrane region" description="Helical" evidence="9">
    <location>
        <begin position="444"/>
        <end position="461"/>
    </location>
</feature>
<evidence type="ECO:0000256" key="1">
    <source>
        <dbReference type="ARBA" id="ARBA00004651"/>
    </source>
</evidence>
<feature type="transmembrane region" description="Helical" evidence="9">
    <location>
        <begin position="183"/>
        <end position="203"/>
    </location>
</feature>
<dbReference type="PANTHER" id="PTHR43337:SF1">
    <property type="entry name" value="XANTHINE_URACIL PERMEASE C887.17-RELATED"/>
    <property type="match status" value="1"/>
</dbReference>
<dbReference type="PIRSF" id="PIRSF005353">
    <property type="entry name" value="PbuG"/>
    <property type="match status" value="1"/>
</dbReference>
<dbReference type="InterPro" id="IPR045018">
    <property type="entry name" value="Azg-like"/>
</dbReference>
<feature type="transmembrane region" description="Helical" evidence="9">
    <location>
        <begin position="210"/>
        <end position="228"/>
    </location>
</feature>
<feature type="transmembrane region" description="Helical" evidence="9">
    <location>
        <begin position="54"/>
        <end position="77"/>
    </location>
</feature>
<feature type="transmembrane region" description="Helical" evidence="9">
    <location>
        <begin position="84"/>
        <end position="103"/>
    </location>
</feature>
<name>A0A9X8UK89_9FIRM</name>
<evidence type="ECO:0000256" key="4">
    <source>
        <dbReference type="ARBA" id="ARBA00022475"/>
    </source>
</evidence>
<dbReference type="GO" id="GO:0005345">
    <property type="term" value="F:purine nucleobase transmembrane transporter activity"/>
    <property type="evidence" value="ECO:0007669"/>
    <property type="project" value="TreeGrafter"/>
</dbReference>
<sequence>MLERFFGLKEHGTTVRTEIIAGITTFVTMAYIIFVNPNMLSTGAAATGSDQQAVFNGVFFATCLSAFIGTALMGLLARVPFAQAPGMGLNAFFTFTVMIGMQIAYPQALAIVFISGCLFIIITVFGLREAIIRAIPKNIRIAISAGIGLFLAFVGLQGAGLVANSDSTLVNLVDFSKMSDPEMRTTVIGAIIAFLGIVIIAALSKLNVKGSILIGIVVCTILGIPFGITQLPENFTMNFGQQFHDFTTTSFLALDFGGLFANTTSVIEGIFTITMIVISFSLVDMFDTIGTLLGTARKAGMLDDNGQMPRMKQALLCDAIATTSGALLGTSTVTTYVESTAGVAEGGRTGLTACTTAVLFLVACIFAPVVGIIPGVATAPALIYVGGLMISSIKDLETEDMSEAIPAFLCIALMPLTYSIANGIAFALISYVLIKLISGQFKDIRVITVVLSVLFVIRYLLMSL</sequence>
<feature type="transmembrane region" description="Helical" evidence="9">
    <location>
        <begin position="15"/>
        <end position="34"/>
    </location>
</feature>
<evidence type="ECO:0000256" key="7">
    <source>
        <dbReference type="ARBA" id="ARBA00023136"/>
    </source>
</evidence>